<gene>
    <name evidence="2" type="ORF">KQY15_02355</name>
</gene>
<name>A0ABS6MGJ0_9GAMM</name>
<accession>A0ABS6MGJ0</accession>
<protein>
    <submittedName>
        <fullName evidence="2">Uncharacterized protein</fullName>
    </submittedName>
</protein>
<dbReference type="EMBL" id="JAHRID010000001">
    <property type="protein sequence ID" value="MBV2127940.1"/>
    <property type="molecule type" value="Genomic_DNA"/>
</dbReference>
<evidence type="ECO:0000313" key="2">
    <source>
        <dbReference type="EMBL" id="MBV2127940.1"/>
    </source>
</evidence>
<evidence type="ECO:0000313" key="3">
    <source>
        <dbReference type="Proteomes" id="UP000704611"/>
    </source>
</evidence>
<sequence>MSKEQQQNKDDKCLDSEDGSTGCNIYPFCVCSGPELCLMNCSLLPEPKQNGGYPTERCEQVKQEQAGQSMFIHRDVFDQVGKPPVDSSGKPNLHQLITEQNPERRTEQRPAKDESISALDWELVQALCHINNAMALTDNRRGHLLQTALNIVKGVKES</sequence>
<reference evidence="2 3" key="1">
    <citation type="submission" date="2021-06" db="EMBL/GenBank/DDBJ databases">
        <title>Rheinheimera indica sp. nov., isolated from deep-sea sediment.</title>
        <authorList>
            <person name="Wang Z."/>
            <person name="Zhang X.-Y."/>
        </authorList>
    </citation>
    <scope>NUCLEOTIDE SEQUENCE [LARGE SCALE GENOMIC DNA]</scope>
    <source>
        <strain evidence="2 3">SM2107</strain>
    </source>
</reference>
<feature type="region of interest" description="Disordered" evidence="1">
    <location>
        <begin position="81"/>
        <end position="113"/>
    </location>
</feature>
<evidence type="ECO:0000256" key="1">
    <source>
        <dbReference type="SAM" id="MobiDB-lite"/>
    </source>
</evidence>
<keyword evidence="3" id="KW-1185">Reference proteome</keyword>
<feature type="compositionally biased region" description="Basic and acidic residues" evidence="1">
    <location>
        <begin position="101"/>
        <end position="113"/>
    </location>
</feature>
<dbReference type="RefSeq" id="WP_217666847.1">
    <property type="nucleotide sequence ID" value="NZ_JAHRID010000001.1"/>
</dbReference>
<dbReference type="Proteomes" id="UP000704611">
    <property type="component" value="Unassembled WGS sequence"/>
</dbReference>
<comment type="caution">
    <text evidence="2">The sequence shown here is derived from an EMBL/GenBank/DDBJ whole genome shotgun (WGS) entry which is preliminary data.</text>
</comment>
<organism evidence="2 3">
    <name type="scientific">Arsukibacterium indicum</name>
    <dbReference type="NCBI Taxonomy" id="2848612"/>
    <lineage>
        <taxon>Bacteria</taxon>
        <taxon>Pseudomonadati</taxon>
        <taxon>Pseudomonadota</taxon>
        <taxon>Gammaproteobacteria</taxon>
        <taxon>Chromatiales</taxon>
        <taxon>Chromatiaceae</taxon>
        <taxon>Arsukibacterium</taxon>
    </lineage>
</organism>
<proteinExistence type="predicted"/>